<dbReference type="RefSeq" id="WP_047088822.1">
    <property type="nucleotide sequence ID" value="NZ_BFZV01000027.1"/>
</dbReference>
<feature type="domain" description="Terminase large subunit-like ATPase" evidence="1">
    <location>
        <begin position="112"/>
        <end position="268"/>
    </location>
</feature>
<evidence type="ECO:0000259" key="2">
    <source>
        <dbReference type="Pfam" id="PF20441"/>
    </source>
</evidence>
<dbReference type="InterPro" id="IPR046461">
    <property type="entry name" value="TerL_ATPase"/>
</dbReference>
<evidence type="ECO:0000313" key="5">
    <source>
        <dbReference type="Proteomes" id="UP000037564"/>
    </source>
</evidence>
<protein>
    <submittedName>
        <fullName evidence="3 4">Terminase</fullName>
    </submittedName>
</protein>
<dbReference type="GO" id="GO:0004519">
    <property type="term" value="F:endonuclease activity"/>
    <property type="evidence" value="ECO:0007669"/>
    <property type="project" value="InterPro"/>
</dbReference>
<comment type="caution">
    <text evidence="3">The sequence shown here is derived from an EMBL/GenBank/DDBJ whole genome shotgun (WGS) entry which is preliminary data.</text>
</comment>
<name>A0A0B0VJJ1_ECOLX</name>
<dbReference type="InterPro" id="IPR027417">
    <property type="entry name" value="P-loop_NTPase"/>
</dbReference>
<dbReference type="Gene3D" id="3.40.50.300">
    <property type="entry name" value="P-loop containing nucleotide triphosphate hydrolases"/>
    <property type="match status" value="1"/>
</dbReference>
<evidence type="ECO:0000313" key="6">
    <source>
        <dbReference type="Proteomes" id="UP000272336"/>
    </source>
</evidence>
<dbReference type="Proteomes" id="UP000037564">
    <property type="component" value="Unassembled WGS sequence"/>
</dbReference>
<dbReference type="EMBL" id="RNLZ01000028">
    <property type="protein sequence ID" value="MGE14981.1"/>
    <property type="molecule type" value="Genomic_DNA"/>
</dbReference>
<evidence type="ECO:0000313" key="4">
    <source>
        <dbReference type="EMBL" id="MGE14981.1"/>
    </source>
</evidence>
<dbReference type="Pfam" id="PF20441">
    <property type="entry name" value="TerL_nuclease"/>
    <property type="match status" value="1"/>
</dbReference>
<accession>A0A0B0VJJ1</accession>
<feature type="domain" description="Terminase large subunit-like endonuclease" evidence="2">
    <location>
        <begin position="283"/>
        <end position="563"/>
    </location>
</feature>
<organism evidence="3 5">
    <name type="scientific">Escherichia coli</name>
    <dbReference type="NCBI Taxonomy" id="562"/>
    <lineage>
        <taxon>Bacteria</taxon>
        <taxon>Pseudomonadati</taxon>
        <taxon>Pseudomonadota</taxon>
        <taxon>Gammaproteobacteria</taxon>
        <taxon>Enterobacterales</taxon>
        <taxon>Enterobacteriaceae</taxon>
        <taxon>Escherichia</taxon>
    </lineage>
</organism>
<sequence>MAKVADGIRYAERVVAGEIVAGEFVRLACQRFLDDLKYGEERGIYFSEPRAQHILNFYKFVPHVKGALAGQPIELMDWHVFILINIFGFVIPLVNEETGEVVMRSDGSGRPVMVRRFRTAYNEVARKNAKSTLSSGIGLYMTGADGEGGAEVYSAATTRDQARIVFEDAKNMVRKARSTLGRLFDFNKLAIYQEQSASKFEPLSSDANNLDGLNIHCAIIDELHAHKTRDVWDVLETATGARLQSLLFGITTAGFNKEGICYEQRDYAIKVLRGYNSDVEGAVKDDSYFAIIYTLDEGDDPFDETVWQKANPGLGICKRWDDLRRLAKKAKEQVSARVNFFTKHMNVWVTAESAWMDMIKWEKCEYIAPRHELKTYPMWVGVDLAHKIDICAAAKLWRTDNGHVHADFKFWLPEGRLERCSRQQAELYRKWSEMDKLILTDGDVIDHAQIKSDLLEWIGGENLRELGFDPWSAMQFSLALAEEGIPLVEVPQTVRNLSEAMKETESLVYAGRFHHSNHPVMNWMMSNVTVKPDKNDNIFPNKSTLEAKIDGPVAMFTAMSRMLVNGGEPELDLSEHLVSVGIRSL</sequence>
<gene>
    <name evidence="4" type="ORF">D9D43_15545</name>
    <name evidence="3" type="ORF">WR15_08070</name>
</gene>
<evidence type="ECO:0000313" key="3">
    <source>
        <dbReference type="EMBL" id="KNF70444.1"/>
    </source>
</evidence>
<dbReference type="PANTHER" id="PTHR41287">
    <property type="match status" value="1"/>
</dbReference>
<dbReference type="EMBL" id="LGZN01000020">
    <property type="protein sequence ID" value="KNF70444.1"/>
    <property type="molecule type" value="Genomic_DNA"/>
</dbReference>
<dbReference type="PATRIC" id="fig|562.7396.peg.1493"/>
<dbReference type="AlphaFoldDB" id="A0A0B0VJJ1"/>
<dbReference type="Pfam" id="PF03354">
    <property type="entry name" value="TerL_ATPase"/>
    <property type="match status" value="1"/>
</dbReference>
<proteinExistence type="predicted"/>
<dbReference type="Proteomes" id="UP000272336">
    <property type="component" value="Unassembled WGS sequence"/>
</dbReference>
<reference evidence="3 5" key="1">
    <citation type="submission" date="2015-07" db="EMBL/GenBank/DDBJ databases">
        <title>Genome sequences of 64 non-O157:H7 Shiga toxin-producing Escherichia coli strains.</title>
        <authorList>
            <person name="Gonzalez-Escalona N."/>
            <person name="Toro M."/>
            <person name="Timme R."/>
            <person name="Payne J."/>
        </authorList>
    </citation>
    <scope>NUCLEOTIDE SEQUENCE [LARGE SCALE GENOMIC DNA]</scope>
    <source>
        <strain evidence="3 5">CFSAN026843</strain>
    </source>
</reference>
<dbReference type="PANTHER" id="PTHR41287:SF1">
    <property type="entry name" value="PROTEIN YMFN"/>
    <property type="match status" value="1"/>
</dbReference>
<evidence type="ECO:0000259" key="1">
    <source>
        <dbReference type="Pfam" id="PF03354"/>
    </source>
</evidence>
<dbReference type="InterPro" id="IPR005021">
    <property type="entry name" value="Terminase_largesu-like"/>
</dbReference>
<reference evidence="4 6" key="2">
    <citation type="submission" date="2018-10" db="EMBL/GenBank/DDBJ databases">
        <authorList>
            <consortium name="NARMS: The National Antimicrobial Resistance Monitoring System"/>
        </authorList>
    </citation>
    <scope>NUCLEOTIDE SEQUENCE [LARGE SCALE GENOMIC DNA]</scope>
    <source>
        <strain evidence="4 6">CVM N17EC0060</strain>
    </source>
</reference>
<dbReference type="InterPro" id="IPR046462">
    <property type="entry name" value="TerL_nuclease"/>
</dbReference>